<keyword evidence="9" id="KW-0812">Transmembrane</keyword>
<dbReference type="PROSITE" id="PS51057">
    <property type="entry name" value="PAIRED_2"/>
    <property type="match status" value="1"/>
</dbReference>
<dbReference type="PANTHER" id="PTHR45636:SF20">
    <property type="entry name" value="PAIRED BOX PROTEIN PAX-5"/>
    <property type="match status" value="1"/>
</dbReference>
<keyword evidence="6" id="KW-0804">Transcription</keyword>
<keyword evidence="9" id="KW-0472">Membrane</keyword>
<evidence type="ECO:0000256" key="9">
    <source>
        <dbReference type="SAM" id="Phobius"/>
    </source>
</evidence>
<dbReference type="InterPro" id="IPR009057">
    <property type="entry name" value="Homeodomain-like_sf"/>
</dbReference>
<evidence type="ECO:0000259" key="10">
    <source>
        <dbReference type="PROSITE" id="PS51057"/>
    </source>
</evidence>
<keyword evidence="2" id="KW-0217">Developmental protein</keyword>
<keyword evidence="12" id="KW-1185">Reference proteome</keyword>
<dbReference type="InterPro" id="IPR001523">
    <property type="entry name" value="Paired_dom"/>
</dbReference>
<dbReference type="PRINTS" id="PR00027">
    <property type="entry name" value="PAIREDBOX"/>
</dbReference>
<name>A0A8C3G2A5_CYCLU</name>
<evidence type="ECO:0000313" key="12">
    <source>
        <dbReference type="Proteomes" id="UP000694565"/>
    </source>
</evidence>
<feature type="region of interest" description="Disordered" evidence="8">
    <location>
        <begin position="1"/>
        <end position="21"/>
    </location>
</feature>
<dbReference type="InterPro" id="IPR036388">
    <property type="entry name" value="WH-like_DNA-bd_sf"/>
</dbReference>
<dbReference type="Pfam" id="PF00292">
    <property type="entry name" value="PAX"/>
    <property type="match status" value="1"/>
</dbReference>
<dbReference type="InterPro" id="IPR043565">
    <property type="entry name" value="PAX_fam"/>
</dbReference>
<dbReference type="SMART" id="SM00351">
    <property type="entry name" value="PAX"/>
    <property type="match status" value="1"/>
</dbReference>
<dbReference type="GO" id="GO:0000978">
    <property type="term" value="F:RNA polymerase II cis-regulatory region sequence-specific DNA binding"/>
    <property type="evidence" value="ECO:0007669"/>
    <property type="project" value="TreeGrafter"/>
</dbReference>
<evidence type="ECO:0000256" key="3">
    <source>
        <dbReference type="ARBA" id="ARBA00022724"/>
    </source>
</evidence>
<organism evidence="11 12">
    <name type="scientific">Cyclopterus lumpus</name>
    <name type="common">Lumpsucker</name>
    <dbReference type="NCBI Taxonomy" id="8103"/>
    <lineage>
        <taxon>Eukaryota</taxon>
        <taxon>Metazoa</taxon>
        <taxon>Chordata</taxon>
        <taxon>Craniata</taxon>
        <taxon>Vertebrata</taxon>
        <taxon>Euteleostomi</taxon>
        <taxon>Actinopterygii</taxon>
        <taxon>Neopterygii</taxon>
        <taxon>Teleostei</taxon>
        <taxon>Neoteleostei</taxon>
        <taxon>Acanthomorphata</taxon>
        <taxon>Eupercaria</taxon>
        <taxon>Perciformes</taxon>
        <taxon>Cottioidei</taxon>
        <taxon>Cottales</taxon>
        <taxon>Cyclopteridae</taxon>
        <taxon>Cyclopterus</taxon>
    </lineage>
</organism>
<keyword evidence="3" id="KW-0563">Paired box</keyword>
<keyword evidence="7" id="KW-0539">Nucleus</keyword>
<evidence type="ECO:0000256" key="4">
    <source>
        <dbReference type="ARBA" id="ARBA00023015"/>
    </source>
</evidence>
<keyword evidence="4" id="KW-0805">Transcription regulation</keyword>
<dbReference type="PANTHER" id="PTHR45636">
    <property type="entry name" value="PAIRED BOX PROTEIN PAX-6-RELATED-RELATED"/>
    <property type="match status" value="1"/>
</dbReference>
<dbReference type="SUPFAM" id="SSF46689">
    <property type="entry name" value="Homeodomain-like"/>
    <property type="match status" value="1"/>
</dbReference>
<dbReference type="GeneTree" id="ENSGT00940000165812"/>
<evidence type="ECO:0000256" key="7">
    <source>
        <dbReference type="ARBA" id="ARBA00023242"/>
    </source>
</evidence>
<dbReference type="AlphaFoldDB" id="A0A8C3G2A5"/>
<evidence type="ECO:0000256" key="1">
    <source>
        <dbReference type="ARBA" id="ARBA00004123"/>
    </source>
</evidence>
<protein>
    <recommendedName>
        <fullName evidence="10">Paired domain-containing protein</fullName>
    </recommendedName>
</protein>
<feature type="domain" description="Paired" evidence="10">
    <location>
        <begin position="22"/>
        <end position="134"/>
    </location>
</feature>
<dbReference type="GO" id="GO:0000981">
    <property type="term" value="F:DNA-binding transcription factor activity, RNA polymerase II-specific"/>
    <property type="evidence" value="ECO:0007669"/>
    <property type="project" value="TreeGrafter"/>
</dbReference>
<evidence type="ECO:0000313" key="11">
    <source>
        <dbReference type="Ensembl" id="ENSCLMP00005029074.1"/>
    </source>
</evidence>
<keyword evidence="5" id="KW-0238">DNA-binding</keyword>
<evidence type="ECO:0000256" key="8">
    <source>
        <dbReference type="SAM" id="MobiDB-lite"/>
    </source>
</evidence>
<reference evidence="11" key="2">
    <citation type="submission" date="2025-09" db="UniProtKB">
        <authorList>
            <consortium name="Ensembl"/>
        </authorList>
    </citation>
    <scope>IDENTIFICATION</scope>
</reference>
<dbReference type="Ensembl" id="ENSCLMT00005030396.1">
    <property type="protein sequence ID" value="ENSCLMP00005029074.1"/>
    <property type="gene ID" value="ENSCLMG00005014206.1"/>
</dbReference>
<reference evidence="11" key="1">
    <citation type="submission" date="2025-08" db="UniProtKB">
        <authorList>
            <consortium name="Ensembl"/>
        </authorList>
    </citation>
    <scope>IDENTIFICATION</scope>
</reference>
<dbReference type="GO" id="GO:0005634">
    <property type="term" value="C:nucleus"/>
    <property type="evidence" value="ECO:0007669"/>
    <property type="project" value="UniProtKB-SubCell"/>
</dbReference>
<keyword evidence="9" id="KW-1133">Transmembrane helix</keyword>
<sequence length="186" mass="20757">ALEPELQPTPSRNHVDPLRSSGYGGVNQLGGAFINGRPLPNVMRQHRGARATVCARPCEISHHIRVSHGCVIKMTLYNDTGSIRPGVVQMIQHLKHTNPTMFAWEIRDRLLLERVCNHDVVPSIMSLASSVAMGTTYSSESIYSISGILGIRKYNKHEKGKILLLLSMYCCVFESECICAYLFLLF</sequence>
<accession>A0A8C3G2A5</accession>
<evidence type="ECO:0000256" key="2">
    <source>
        <dbReference type="ARBA" id="ARBA00022473"/>
    </source>
</evidence>
<dbReference type="Proteomes" id="UP000694565">
    <property type="component" value="Unplaced"/>
</dbReference>
<dbReference type="Gene3D" id="1.10.10.10">
    <property type="entry name" value="Winged helix-like DNA-binding domain superfamily/Winged helix DNA-binding domain"/>
    <property type="match status" value="2"/>
</dbReference>
<proteinExistence type="predicted"/>
<evidence type="ECO:0000256" key="5">
    <source>
        <dbReference type="ARBA" id="ARBA00023125"/>
    </source>
</evidence>
<comment type="subcellular location">
    <subcellularLocation>
        <location evidence="1">Nucleus</location>
    </subcellularLocation>
</comment>
<evidence type="ECO:0000256" key="6">
    <source>
        <dbReference type="ARBA" id="ARBA00023163"/>
    </source>
</evidence>
<feature type="transmembrane region" description="Helical" evidence="9">
    <location>
        <begin position="162"/>
        <end position="184"/>
    </location>
</feature>